<dbReference type="Proteomes" id="UP001152320">
    <property type="component" value="Chromosome 3"/>
</dbReference>
<evidence type="ECO:0000313" key="4">
    <source>
        <dbReference type="Proteomes" id="UP001152320"/>
    </source>
</evidence>
<name>A0A9Q1HGS2_HOLLE</name>
<evidence type="ECO:0000313" key="3">
    <source>
        <dbReference type="EMBL" id="KAJ8044416.1"/>
    </source>
</evidence>
<feature type="compositionally biased region" description="Polar residues" evidence="2">
    <location>
        <begin position="1"/>
        <end position="11"/>
    </location>
</feature>
<dbReference type="AlphaFoldDB" id="A0A9Q1HGS2"/>
<keyword evidence="1" id="KW-0175">Coiled coil</keyword>
<dbReference type="EMBL" id="JAIZAY010000003">
    <property type="protein sequence ID" value="KAJ8044416.1"/>
    <property type="molecule type" value="Genomic_DNA"/>
</dbReference>
<organism evidence="3 4">
    <name type="scientific">Holothuria leucospilota</name>
    <name type="common">Black long sea cucumber</name>
    <name type="synonym">Mertensiothuria leucospilota</name>
    <dbReference type="NCBI Taxonomy" id="206669"/>
    <lineage>
        <taxon>Eukaryota</taxon>
        <taxon>Metazoa</taxon>
        <taxon>Echinodermata</taxon>
        <taxon>Eleutherozoa</taxon>
        <taxon>Echinozoa</taxon>
        <taxon>Holothuroidea</taxon>
        <taxon>Aspidochirotacea</taxon>
        <taxon>Aspidochirotida</taxon>
        <taxon>Holothuriidae</taxon>
        <taxon>Holothuria</taxon>
    </lineage>
</organism>
<gene>
    <name evidence="3" type="ORF">HOLleu_07156</name>
</gene>
<protein>
    <submittedName>
        <fullName evidence="3">Uncharacterized protein</fullName>
    </submittedName>
</protein>
<feature type="coiled-coil region" evidence="1">
    <location>
        <begin position="222"/>
        <end position="309"/>
    </location>
</feature>
<reference evidence="3" key="1">
    <citation type="submission" date="2021-10" db="EMBL/GenBank/DDBJ databases">
        <title>Tropical sea cucumber genome reveals ecological adaptation and Cuvierian tubules defense mechanism.</title>
        <authorList>
            <person name="Chen T."/>
        </authorList>
    </citation>
    <scope>NUCLEOTIDE SEQUENCE</scope>
    <source>
        <strain evidence="3">Nanhai2018</strain>
        <tissue evidence="3">Muscle</tissue>
    </source>
</reference>
<feature type="region of interest" description="Disordered" evidence="2">
    <location>
        <begin position="1"/>
        <end position="53"/>
    </location>
</feature>
<evidence type="ECO:0000256" key="1">
    <source>
        <dbReference type="SAM" id="Coils"/>
    </source>
</evidence>
<proteinExistence type="predicted"/>
<comment type="caution">
    <text evidence="3">The sequence shown here is derived from an EMBL/GenBank/DDBJ whole genome shotgun (WGS) entry which is preliminary data.</text>
</comment>
<feature type="region of interest" description="Disordered" evidence="2">
    <location>
        <begin position="379"/>
        <end position="409"/>
    </location>
</feature>
<keyword evidence="4" id="KW-1185">Reference proteome</keyword>
<evidence type="ECO:0000256" key="2">
    <source>
        <dbReference type="SAM" id="MobiDB-lite"/>
    </source>
</evidence>
<sequence>MGHNASQQNPSVLGADIQPDGSEDQKGHHPSRVSSDGQKGQLGTTTEKLTSSIIGQGNALVDRIKKSLHIESLEDGTSSSGIYFSKDAEEVKVKDSVDEFQDDENQKSFGHEEEEELHLEGTNELQHSLEYSSEEKFQILQQAESLAMQCAALESELNILPDMSLNTHFIMEELLKSALELQRREKITSEKMITETKRLHQEEGQLAKKFKICLSEIEAKDKEDLDRKRLELEKEESHFKEDLEKFKVKESELEQKIAEKTQDLEKRKSELELEREKIQREIKEQEEKLLKLRQTEVELSESIAKEEENIAATTGEYRSEVSALDLERQSNLARDAKIQEMKREVLTLEEKRNQQLQQHTEHKERHEKLEKEIKQILETEEESHRQVPVEVTWSIQSPPSFHPTPGLTQ</sequence>
<accession>A0A9Q1HGS2</accession>
<feature type="compositionally biased region" description="Polar residues" evidence="2">
    <location>
        <begin position="32"/>
        <end position="53"/>
    </location>
</feature>